<evidence type="ECO:0000313" key="14">
    <source>
        <dbReference type="Proteomes" id="UP000267250"/>
    </source>
</evidence>
<dbReference type="KEGG" id="aft:BBF96_04500"/>
<organism evidence="13 14">
    <name type="scientific">Anoxybacter fermentans</name>
    <dbReference type="NCBI Taxonomy" id="1323375"/>
    <lineage>
        <taxon>Bacteria</taxon>
        <taxon>Bacillati</taxon>
        <taxon>Bacillota</taxon>
        <taxon>Clostridia</taxon>
        <taxon>Halanaerobiales</taxon>
        <taxon>Anoxybacter</taxon>
    </lineage>
</organism>
<keyword evidence="5 11" id="KW-0004">4Fe-4S</keyword>
<dbReference type="EC" id="4.3.1.17" evidence="11"/>
<dbReference type="PANTHER" id="PTHR30182:SF1">
    <property type="entry name" value="L-SERINE DEHYDRATASE 1"/>
    <property type="match status" value="1"/>
</dbReference>
<proteinExistence type="inferred from homology"/>
<name>A0A3Q9HPG3_9FIRM</name>
<dbReference type="GO" id="GO:0046872">
    <property type="term" value="F:metal ion binding"/>
    <property type="evidence" value="ECO:0007669"/>
    <property type="project" value="UniProtKB-KW"/>
</dbReference>
<dbReference type="NCBIfam" id="TIGR00718">
    <property type="entry name" value="sda_alpha"/>
    <property type="match status" value="1"/>
</dbReference>
<evidence type="ECO:0000256" key="6">
    <source>
        <dbReference type="ARBA" id="ARBA00022723"/>
    </source>
</evidence>
<dbReference type="GO" id="GO:0003941">
    <property type="term" value="F:L-serine ammonia-lyase activity"/>
    <property type="evidence" value="ECO:0007669"/>
    <property type="project" value="UniProtKB-UniRule"/>
</dbReference>
<dbReference type="RefSeq" id="WP_127016047.1">
    <property type="nucleotide sequence ID" value="NZ_CP016379.1"/>
</dbReference>
<protein>
    <recommendedName>
        <fullName evidence="11">L-serine dehydratase</fullName>
        <ecNumber evidence="11">4.3.1.17</ecNumber>
    </recommendedName>
</protein>
<evidence type="ECO:0000256" key="8">
    <source>
        <dbReference type="ARBA" id="ARBA00023014"/>
    </source>
</evidence>
<dbReference type="InterPro" id="IPR005130">
    <property type="entry name" value="Ser_deHydtase-like_asu"/>
</dbReference>
<dbReference type="GO" id="GO:0051539">
    <property type="term" value="F:4 iron, 4 sulfur cluster binding"/>
    <property type="evidence" value="ECO:0007669"/>
    <property type="project" value="UniProtKB-UniRule"/>
</dbReference>
<dbReference type="OrthoDB" id="9805537at2"/>
<evidence type="ECO:0000256" key="1">
    <source>
        <dbReference type="ARBA" id="ARBA00001966"/>
    </source>
</evidence>
<keyword evidence="9 11" id="KW-0456">Lyase</keyword>
<dbReference type="EMBL" id="CP016379">
    <property type="protein sequence ID" value="AZR72716.1"/>
    <property type="molecule type" value="Genomic_DNA"/>
</dbReference>
<evidence type="ECO:0000259" key="12">
    <source>
        <dbReference type="Pfam" id="PF03313"/>
    </source>
</evidence>
<gene>
    <name evidence="13" type="ORF">BBF96_04500</name>
</gene>
<dbReference type="Proteomes" id="UP000267250">
    <property type="component" value="Chromosome"/>
</dbReference>
<evidence type="ECO:0000256" key="7">
    <source>
        <dbReference type="ARBA" id="ARBA00023004"/>
    </source>
</evidence>
<keyword evidence="6 11" id="KW-0479">Metal-binding</keyword>
<evidence type="ECO:0000313" key="13">
    <source>
        <dbReference type="EMBL" id="AZR72716.1"/>
    </source>
</evidence>
<comment type="cofactor">
    <cofactor evidence="1 11">
        <name>[4Fe-4S] cluster</name>
        <dbReference type="ChEBI" id="CHEBI:49883"/>
    </cofactor>
</comment>
<evidence type="ECO:0000256" key="11">
    <source>
        <dbReference type="RuleBase" id="RU366059"/>
    </source>
</evidence>
<keyword evidence="4 11" id="KW-0312">Gluconeogenesis</keyword>
<dbReference type="InterPro" id="IPR004642">
    <property type="entry name" value="Ser_deHydtase_asu"/>
</dbReference>
<reference evidence="13 14" key="1">
    <citation type="submission" date="2016-07" db="EMBL/GenBank/DDBJ databases">
        <title>Genome and transcriptome analysis of iron-reducing fermentative bacteria Anoxybacter fermentans.</title>
        <authorList>
            <person name="Zeng X."/>
            <person name="Shao Z."/>
        </authorList>
    </citation>
    <scope>NUCLEOTIDE SEQUENCE [LARGE SCALE GENOMIC DNA]</scope>
    <source>
        <strain evidence="13 14">DY22613</strain>
    </source>
</reference>
<accession>A0A3Q9HPG3</accession>
<evidence type="ECO:0000256" key="9">
    <source>
        <dbReference type="ARBA" id="ARBA00023239"/>
    </source>
</evidence>
<feature type="domain" description="Serine dehydratase-like alpha subunit" evidence="12">
    <location>
        <begin position="17"/>
        <end position="277"/>
    </location>
</feature>
<keyword evidence="8 11" id="KW-0411">Iron-sulfur</keyword>
<evidence type="ECO:0000256" key="3">
    <source>
        <dbReference type="ARBA" id="ARBA00008636"/>
    </source>
</evidence>
<evidence type="ECO:0000256" key="5">
    <source>
        <dbReference type="ARBA" id="ARBA00022485"/>
    </source>
</evidence>
<keyword evidence="7 11" id="KW-0408">Iron</keyword>
<dbReference type="Pfam" id="PF03313">
    <property type="entry name" value="SDH_alpha"/>
    <property type="match status" value="1"/>
</dbReference>
<dbReference type="GO" id="GO:0006094">
    <property type="term" value="P:gluconeogenesis"/>
    <property type="evidence" value="ECO:0007669"/>
    <property type="project" value="UniProtKB-KW"/>
</dbReference>
<comment type="pathway">
    <text evidence="2">Carbohydrate biosynthesis; gluconeogenesis.</text>
</comment>
<comment type="similarity">
    <text evidence="3 11">Belongs to the iron-sulfur dependent L-serine dehydratase family.</text>
</comment>
<evidence type="ECO:0000256" key="2">
    <source>
        <dbReference type="ARBA" id="ARBA00004742"/>
    </source>
</evidence>
<evidence type="ECO:0000256" key="4">
    <source>
        <dbReference type="ARBA" id="ARBA00022432"/>
    </source>
</evidence>
<dbReference type="PANTHER" id="PTHR30182">
    <property type="entry name" value="L-SERINE DEHYDRATASE"/>
    <property type="match status" value="1"/>
</dbReference>
<evidence type="ECO:0000256" key="10">
    <source>
        <dbReference type="ARBA" id="ARBA00049406"/>
    </source>
</evidence>
<sequence>MLKLYSIEELVKKAEETNRPISDLVVEYEMNTSDLAREEIFNRMAANLQVMKEAIEKGMQQTVPTKSGMISDEARRMAAVVQEGKTLAGGIVPLALAKALAVATVNATMGKIVAGPTAGSCGIIPGALLAVAEVKKLDDEKIIRGLLTAAGLGTVVARKATLAGAAGGCQAECGVASAMAAGGIVEMMEGTPAQVSAAFALALKNMLGLVCDPVAGLVEVPCVKRNAMAASHAIAAAELALAGIKSVIPADEVVEAMGEIGDALPKSLKETARGGLAVTATGKRIAEEFLGDGIK</sequence>
<dbReference type="InterPro" id="IPR051318">
    <property type="entry name" value="Fe-S_L-Ser"/>
</dbReference>
<dbReference type="AlphaFoldDB" id="A0A3Q9HPG3"/>
<comment type="catalytic activity">
    <reaction evidence="10 11">
        <text>L-serine = pyruvate + NH4(+)</text>
        <dbReference type="Rhea" id="RHEA:19169"/>
        <dbReference type="ChEBI" id="CHEBI:15361"/>
        <dbReference type="ChEBI" id="CHEBI:28938"/>
        <dbReference type="ChEBI" id="CHEBI:33384"/>
        <dbReference type="EC" id="4.3.1.17"/>
    </reaction>
</comment>
<keyword evidence="14" id="KW-1185">Reference proteome</keyword>